<feature type="region of interest" description="Disordered" evidence="2">
    <location>
        <begin position="191"/>
        <end position="210"/>
    </location>
</feature>
<evidence type="ECO:0000313" key="4">
    <source>
        <dbReference type="Proteomes" id="UP001225605"/>
    </source>
</evidence>
<dbReference type="InterPro" id="IPR013422">
    <property type="entry name" value="CRISPR-assoc_prot_Cas5_N"/>
</dbReference>
<dbReference type="Pfam" id="PF09704">
    <property type="entry name" value="Cas_Cas5d"/>
    <property type="match status" value="1"/>
</dbReference>
<keyword evidence="4" id="KW-1185">Reference proteome</keyword>
<organism evidence="3 4">
    <name type="scientific">Saccharothrix yanglingensis</name>
    <dbReference type="NCBI Taxonomy" id="659496"/>
    <lineage>
        <taxon>Bacteria</taxon>
        <taxon>Bacillati</taxon>
        <taxon>Actinomycetota</taxon>
        <taxon>Actinomycetes</taxon>
        <taxon>Pseudonocardiales</taxon>
        <taxon>Pseudonocardiaceae</taxon>
        <taxon>Saccharothrix</taxon>
    </lineage>
</organism>
<dbReference type="InterPro" id="IPR021124">
    <property type="entry name" value="CRISPR-assoc_prot_Cas5"/>
</dbReference>
<dbReference type="InterPro" id="IPR010147">
    <property type="entry name" value="CRISPR-assoc_prot_CasD"/>
</dbReference>
<reference evidence="3 4" key="1">
    <citation type="submission" date="2017-06" db="EMBL/GenBank/DDBJ databases">
        <title>Cultured bacterium strain Saccharothrix yanglingensis Hhs.015.</title>
        <authorList>
            <person name="Xia Y."/>
        </authorList>
    </citation>
    <scope>NUCLEOTIDE SEQUENCE [LARGE SCALE GENOMIC DNA]</scope>
    <source>
        <strain evidence="3 4">Hhs.015</strain>
    </source>
</reference>
<dbReference type="CDD" id="cd09645">
    <property type="entry name" value="Cas5_I-E"/>
    <property type="match status" value="1"/>
</dbReference>
<keyword evidence="1" id="KW-0051">Antiviral defense</keyword>
<dbReference type="Gene3D" id="3.30.70.2660">
    <property type="match status" value="1"/>
</dbReference>
<gene>
    <name evidence="3" type="primary">cas5e</name>
    <name evidence="3" type="ORF">CKY47_31280</name>
</gene>
<evidence type="ECO:0000256" key="2">
    <source>
        <dbReference type="SAM" id="MobiDB-lite"/>
    </source>
</evidence>
<comment type="caution">
    <text evidence="3">The sequence shown here is derived from an EMBL/GenBank/DDBJ whole genome shotgun (WGS) entry which is preliminary data.</text>
</comment>
<evidence type="ECO:0000313" key="3">
    <source>
        <dbReference type="EMBL" id="MDQ2588370.1"/>
    </source>
</evidence>
<dbReference type="NCBIfam" id="TIGR01868">
    <property type="entry name" value="casD_Cas5e"/>
    <property type="match status" value="1"/>
</dbReference>
<proteinExistence type="predicted"/>
<sequence>MATSLALCFDAPMQSWGTRSPGTLRDTAAEPTKSGVVGLLAAALGVHRDDHDAIADLAALTLAVRVDREGIPERDYHTTQNVPTTLGKGHRTVVSERYYLADALFLVILEGHPELLQRLNHTIDSPRWPVFFGRRAFVPARPLLTRTGLTHQPALRLLHTHPWLENDPDVRKSESDKTERVPLRTIIDCPATTPGAVPRRDHPISFTHGDRRHGLRHVLPATTPLTDPMISDGDQAPCS</sequence>
<evidence type="ECO:0000256" key="1">
    <source>
        <dbReference type="ARBA" id="ARBA00023118"/>
    </source>
</evidence>
<dbReference type="RefSeq" id="WP_306750020.1">
    <property type="nucleotide sequence ID" value="NZ_NSDM01000018.1"/>
</dbReference>
<accession>A0ABU0X8B0</accession>
<dbReference type="Proteomes" id="UP001225605">
    <property type="component" value="Unassembled WGS sequence"/>
</dbReference>
<protein>
    <submittedName>
        <fullName evidence="3">Type I-E CRISPR-associated protein Cas5/CasD</fullName>
    </submittedName>
</protein>
<dbReference type="EMBL" id="NSDM01000018">
    <property type="protein sequence ID" value="MDQ2588370.1"/>
    <property type="molecule type" value="Genomic_DNA"/>
</dbReference>
<dbReference type="NCBIfam" id="TIGR02593">
    <property type="entry name" value="CRISPR_cas5"/>
    <property type="match status" value="1"/>
</dbReference>
<name>A0ABU0X8B0_9PSEU</name>